<evidence type="ECO:0000256" key="1">
    <source>
        <dbReference type="PROSITE-ProRule" id="PRU00042"/>
    </source>
</evidence>
<proteinExistence type="predicted"/>
<sequence length="247" mass="28857">MASSNIRPPNKVSLEKEVEKLAKLLEITTLQFKTVQHLLVEPPEEVEPDRPIAEVDPEPVPGPSGNSGASRRSTRTRRVVETRMQQCPPTPGRNDDRKLHGLWKTKTVRGKKAAWFCHCKIKFHSYQSLRNHFVIKTQHKNLRCPDQKCCKTFHLGEQLKRHCRKVHSRVVFSCSLCYKQFEYETQYKNHVNRSLFDNNCAEKLEEKRRKREPIFSPLREGAVGCYSVRDNQQDDPVFDINEFMQNL</sequence>
<evidence type="ECO:0000313" key="4">
    <source>
        <dbReference type="EMBL" id="ODM89274.1"/>
    </source>
</evidence>
<dbReference type="Proteomes" id="UP000094527">
    <property type="component" value="Unassembled WGS sequence"/>
</dbReference>
<dbReference type="InterPro" id="IPR013087">
    <property type="entry name" value="Znf_C2H2_type"/>
</dbReference>
<gene>
    <name evidence="4" type="ORF">Ocin01_17407</name>
</gene>
<dbReference type="EMBL" id="LJIJ01002757">
    <property type="protein sequence ID" value="ODM89274.1"/>
    <property type="molecule type" value="Genomic_DNA"/>
</dbReference>
<dbReference type="PROSITE" id="PS00028">
    <property type="entry name" value="ZINC_FINGER_C2H2_1"/>
    <property type="match status" value="1"/>
</dbReference>
<dbReference type="Gene3D" id="3.30.160.60">
    <property type="entry name" value="Classic Zinc Finger"/>
    <property type="match status" value="1"/>
</dbReference>
<evidence type="ECO:0000259" key="3">
    <source>
        <dbReference type="PROSITE" id="PS50157"/>
    </source>
</evidence>
<keyword evidence="1" id="KW-0479">Metal-binding</keyword>
<reference evidence="4 5" key="1">
    <citation type="journal article" date="2016" name="Genome Biol. Evol.">
        <title>Gene Family Evolution Reflects Adaptation to Soil Environmental Stressors in the Genome of the Collembolan Orchesella cincta.</title>
        <authorList>
            <person name="Faddeeva-Vakhrusheva A."/>
            <person name="Derks M.F."/>
            <person name="Anvar S.Y."/>
            <person name="Agamennone V."/>
            <person name="Suring W."/>
            <person name="Smit S."/>
            <person name="van Straalen N.M."/>
            <person name="Roelofs D."/>
        </authorList>
    </citation>
    <scope>NUCLEOTIDE SEQUENCE [LARGE SCALE GENOMIC DNA]</scope>
    <source>
        <tissue evidence="4">Mixed pool</tissue>
    </source>
</reference>
<keyword evidence="5" id="KW-1185">Reference proteome</keyword>
<organism evidence="4 5">
    <name type="scientific">Orchesella cincta</name>
    <name type="common">Springtail</name>
    <name type="synonym">Podura cincta</name>
    <dbReference type="NCBI Taxonomy" id="48709"/>
    <lineage>
        <taxon>Eukaryota</taxon>
        <taxon>Metazoa</taxon>
        <taxon>Ecdysozoa</taxon>
        <taxon>Arthropoda</taxon>
        <taxon>Hexapoda</taxon>
        <taxon>Collembola</taxon>
        <taxon>Entomobryomorpha</taxon>
        <taxon>Entomobryoidea</taxon>
        <taxon>Orchesellidae</taxon>
        <taxon>Orchesellinae</taxon>
        <taxon>Orchesella</taxon>
    </lineage>
</organism>
<name>A0A1D2M8P7_ORCCI</name>
<comment type="caution">
    <text evidence="4">The sequence shown here is derived from an EMBL/GenBank/DDBJ whole genome shotgun (WGS) entry which is preliminary data.</text>
</comment>
<feature type="region of interest" description="Disordered" evidence="2">
    <location>
        <begin position="39"/>
        <end position="98"/>
    </location>
</feature>
<protein>
    <submittedName>
        <fullName evidence="4">Krueppel-like factor 14</fullName>
    </submittedName>
</protein>
<evidence type="ECO:0000313" key="5">
    <source>
        <dbReference type="Proteomes" id="UP000094527"/>
    </source>
</evidence>
<feature type="domain" description="C2H2-type" evidence="3">
    <location>
        <begin position="142"/>
        <end position="168"/>
    </location>
</feature>
<dbReference type="GO" id="GO:0008270">
    <property type="term" value="F:zinc ion binding"/>
    <property type="evidence" value="ECO:0007669"/>
    <property type="project" value="UniProtKB-KW"/>
</dbReference>
<dbReference type="PROSITE" id="PS50157">
    <property type="entry name" value="ZINC_FINGER_C2H2_2"/>
    <property type="match status" value="1"/>
</dbReference>
<keyword evidence="1" id="KW-0862">Zinc</keyword>
<accession>A0A1D2M8P7</accession>
<keyword evidence="1" id="KW-0863">Zinc-finger</keyword>
<dbReference type="AlphaFoldDB" id="A0A1D2M8P7"/>
<evidence type="ECO:0000256" key="2">
    <source>
        <dbReference type="SAM" id="MobiDB-lite"/>
    </source>
</evidence>